<sequence length="192" mass="20452">MADNLTKQQRQAAARMEAERTRLEAYLNKGNPNAPAPAVAPVAPAAPAQSTSPLSAPEPAQEAPEVVQATPEVAEPAATRPEAAAEPQHAPHASEAALGASREAPTPVSESEAPTEPAKPVSGAKKGHSKAETPWAHAHPRVTVNFSTKFSEELHMQMTWLTENVPKTSIQKIVQEATAQYVAKKIKEHYKP</sequence>
<gene>
    <name evidence="2" type="ORF">WJ68_16345</name>
</gene>
<feature type="compositionally biased region" description="Low complexity" evidence="1">
    <location>
        <begin position="62"/>
        <end position="97"/>
    </location>
</feature>
<dbReference type="Proteomes" id="UP000057910">
    <property type="component" value="Unassembled WGS sequence"/>
</dbReference>
<dbReference type="AlphaFoldDB" id="A0ABD4DZQ7"/>
<accession>A0ABD4DZQ7</accession>
<dbReference type="EMBL" id="LPAD01000071">
    <property type="protein sequence ID" value="KVN83481.1"/>
    <property type="molecule type" value="Genomic_DNA"/>
</dbReference>
<proteinExistence type="predicted"/>
<organism evidence="2 3">
    <name type="scientific">Burkholderia ubonensis</name>
    <dbReference type="NCBI Taxonomy" id="101571"/>
    <lineage>
        <taxon>Bacteria</taxon>
        <taxon>Pseudomonadati</taxon>
        <taxon>Pseudomonadota</taxon>
        <taxon>Betaproteobacteria</taxon>
        <taxon>Burkholderiales</taxon>
        <taxon>Burkholderiaceae</taxon>
        <taxon>Burkholderia</taxon>
        <taxon>Burkholderia cepacia complex</taxon>
    </lineage>
</organism>
<feature type="compositionally biased region" description="Low complexity" evidence="1">
    <location>
        <begin position="31"/>
        <end position="48"/>
    </location>
</feature>
<protein>
    <submittedName>
        <fullName evidence="2">Uncharacterized protein</fullName>
    </submittedName>
</protein>
<comment type="caution">
    <text evidence="2">The sequence shown here is derived from an EMBL/GenBank/DDBJ whole genome shotgun (WGS) entry which is preliminary data.</text>
</comment>
<evidence type="ECO:0000313" key="3">
    <source>
        <dbReference type="Proteomes" id="UP000057910"/>
    </source>
</evidence>
<evidence type="ECO:0000313" key="2">
    <source>
        <dbReference type="EMBL" id="KVN83481.1"/>
    </source>
</evidence>
<dbReference type="RefSeq" id="WP_060040355.1">
    <property type="nucleotide sequence ID" value="NZ_LPAD01000071.1"/>
</dbReference>
<evidence type="ECO:0000256" key="1">
    <source>
        <dbReference type="SAM" id="MobiDB-lite"/>
    </source>
</evidence>
<name>A0ABD4DZQ7_9BURK</name>
<reference evidence="2 3" key="1">
    <citation type="submission" date="2015-11" db="EMBL/GenBank/DDBJ databases">
        <title>Expanding the genomic diversity of Burkholderia species for the development of highly accurate diagnostics.</title>
        <authorList>
            <person name="Sahl J."/>
            <person name="Keim P."/>
            <person name="Wagner D."/>
        </authorList>
    </citation>
    <scope>NUCLEOTIDE SEQUENCE [LARGE SCALE GENOMIC DNA]</scope>
    <source>
        <strain evidence="2 3">MSMB1585WGS</strain>
    </source>
</reference>
<feature type="region of interest" description="Disordered" evidence="1">
    <location>
        <begin position="1"/>
        <end position="141"/>
    </location>
</feature>